<dbReference type="Pfam" id="PF00034">
    <property type="entry name" value="Cytochrom_C"/>
    <property type="match status" value="1"/>
</dbReference>
<evidence type="ECO:0000256" key="7">
    <source>
        <dbReference type="ARBA" id="ARBA00022737"/>
    </source>
</evidence>
<comment type="subcellular location">
    <subcellularLocation>
        <location evidence="1">Cell membrane</location>
    </subcellularLocation>
</comment>
<evidence type="ECO:0000256" key="4">
    <source>
        <dbReference type="ARBA" id="ARBA00022617"/>
    </source>
</evidence>
<accession>A0A0N8LU57</accession>
<dbReference type="PANTHER" id="PTHR35008:SF8">
    <property type="entry name" value="ALCOHOL DEHYDROGENASE CYTOCHROME C SUBUNIT"/>
    <property type="match status" value="1"/>
</dbReference>
<keyword evidence="6 13" id="KW-0732">Signal</keyword>
<feature type="domain" description="Cytochrome c" evidence="14">
    <location>
        <begin position="293"/>
        <end position="382"/>
    </location>
</feature>
<protein>
    <submittedName>
        <fullName evidence="16">Alcohol dehydrogenase</fullName>
    </submittedName>
    <submittedName>
        <fullName evidence="15">C-type cytochrome</fullName>
    </submittedName>
</protein>
<dbReference type="GO" id="GO:0020037">
    <property type="term" value="F:heme binding"/>
    <property type="evidence" value="ECO:0007669"/>
    <property type="project" value="InterPro"/>
</dbReference>
<feature type="domain" description="Cytochrome c" evidence="14">
    <location>
        <begin position="18"/>
        <end position="121"/>
    </location>
</feature>
<reference evidence="17" key="1">
    <citation type="submission" date="2015-09" db="EMBL/GenBank/DDBJ databases">
        <title>Prevalence of NDMs in South Africa.</title>
        <authorList>
            <person name="Osei Sekyere J."/>
            <person name="Govinden U."/>
            <person name="Essack S."/>
            <person name="Haldorsen B."/>
            <person name="Samuelsen O."/>
            <person name="Aasnaes B."/>
            <person name="Sundsfjord A."/>
        </authorList>
    </citation>
    <scope>NUCLEOTIDE SEQUENCE [LARGE SCALE GENOMIC DNA]</scope>
    <source>
        <strain evidence="17">ST62:944112508</strain>
    </source>
</reference>
<organism evidence="15">
    <name type="scientific">Citrobacter freundii</name>
    <dbReference type="NCBI Taxonomy" id="546"/>
    <lineage>
        <taxon>Bacteria</taxon>
        <taxon>Pseudomonadati</taxon>
        <taxon>Pseudomonadota</taxon>
        <taxon>Gammaproteobacteria</taxon>
        <taxon>Enterobacterales</taxon>
        <taxon>Enterobacteriaceae</taxon>
        <taxon>Citrobacter</taxon>
        <taxon>Citrobacter freundii complex</taxon>
    </lineage>
</organism>
<keyword evidence="5 12" id="KW-0479">Metal-binding</keyword>
<evidence type="ECO:0000256" key="11">
    <source>
        <dbReference type="PIRSR" id="PIRSR000018-50"/>
    </source>
</evidence>
<sequence>MRNVTILAACLFTASVSAAESNGEYIARISDCVACHTAEGGAAMAGGKKFPTPVGDIYSTNITPDKAQGIGNYSYEDFEKAVRQGIAKDGHPLYPAMPYPSYAKLSEEDVQALYRYFMHDVTPSAQPNKENAIPWLLSARWPLHIWNWLFTDAPATTVDSAKPDDNAALVKRGAYLVEGPGHCGSCHTPRGMAMNEKAYTHADAEYLSGAMIDGWYAPSLRGSGMSEQALKSLLLTGKSKHAAVSGSMAEVVTQSTQYLTDEDATAIAQYLLSLKSAKPETVRAAATTASWSNSPEAGKVTYNRYCSTCHGLEGKGTDDNAPSLVNNPLVMVDDPTPLFRVIAHGAETPTTRGSVSFKMPAYGGMLSDNEMRDVINYVRKTWGEGNGEVSHEDLAGIKKASH</sequence>
<keyword evidence="9 12" id="KW-0408">Iron</keyword>
<feature type="binding site" description="covalent" evidence="11">
    <location>
        <position position="35"/>
    </location>
    <ligand>
        <name>heme c</name>
        <dbReference type="ChEBI" id="CHEBI:61717"/>
        <label>1</label>
    </ligand>
</feature>
<feature type="binding site" description="covalent" evidence="11">
    <location>
        <position position="183"/>
    </location>
    <ligand>
        <name>heme c</name>
        <dbReference type="ChEBI" id="CHEBI:61717"/>
        <label>2</label>
    </ligand>
</feature>
<keyword evidence="7" id="KW-0677">Repeat</keyword>
<evidence type="ECO:0000256" key="5">
    <source>
        <dbReference type="ARBA" id="ARBA00022723"/>
    </source>
</evidence>
<dbReference type="PIRSF" id="PIRSF000018">
    <property type="entry name" value="Mb_ADH_cyt_c"/>
    <property type="match status" value="1"/>
</dbReference>
<dbReference type="EMBL" id="LJEB01000124">
    <property type="protein sequence ID" value="KPR50411.1"/>
    <property type="molecule type" value="Genomic_DNA"/>
</dbReference>
<feature type="domain" description="Cytochrome c" evidence="14">
    <location>
        <begin position="168"/>
        <end position="275"/>
    </location>
</feature>
<feature type="binding site" description="axial binding residue" evidence="12">
    <location>
        <position position="36"/>
    </location>
    <ligand>
        <name>heme c</name>
        <dbReference type="ChEBI" id="CHEBI:61717"/>
        <label>1</label>
    </ligand>
    <ligandPart>
        <name>Fe</name>
        <dbReference type="ChEBI" id="CHEBI:18248"/>
    </ligandPart>
</feature>
<dbReference type="PROSITE" id="PS51007">
    <property type="entry name" value="CYTC"/>
    <property type="match status" value="3"/>
</dbReference>
<dbReference type="PANTHER" id="PTHR35008">
    <property type="entry name" value="BLL4482 PROTEIN-RELATED"/>
    <property type="match status" value="1"/>
</dbReference>
<keyword evidence="8" id="KW-0249">Electron transport</keyword>
<dbReference type="Proteomes" id="UP000855471">
    <property type="component" value="Unassembled WGS sequence"/>
</dbReference>
<evidence type="ECO:0000256" key="9">
    <source>
        <dbReference type="ARBA" id="ARBA00023004"/>
    </source>
</evidence>
<dbReference type="GO" id="GO:0016614">
    <property type="term" value="F:oxidoreductase activity, acting on CH-OH group of donors"/>
    <property type="evidence" value="ECO:0007669"/>
    <property type="project" value="InterPro"/>
</dbReference>
<feature type="binding site" description="covalent" evidence="11">
    <location>
        <position position="309"/>
    </location>
    <ligand>
        <name>heme c</name>
        <dbReference type="ChEBI" id="CHEBI:61717"/>
        <label>3</label>
    </ligand>
</feature>
<evidence type="ECO:0000313" key="16">
    <source>
        <dbReference type="EMBL" id="KPR50411.1"/>
    </source>
</evidence>
<evidence type="ECO:0000313" key="17">
    <source>
        <dbReference type="Proteomes" id="UP000050520"/>
    </source>
</evidence>
<dbReference type="PRINTS" id="PR00605">
    <property type="entry name" value="CYTCHROMECIC"/>
</dbReference>
<dbReference type="AlphaFoldDB" id="A0A0N8LU57"/>
<feature type="binding site" description="covalent" evidence="11">
    <location>
        <position position="306"/>
    </location>
    <ligand>
        <name>heme c</name>
        <dbReference type="ChEBI" id="CHEBI:61717"/>
        <label>3</label>
    </ligand>
</feature>
<evidence type="ECO:0000256" key="2">
    <source>
        <dbReference type="ARBA" id="ARBA00022448"/>
    </source>
</evidence>
<comment type="caution">
    <text evidence="15">The sequence shown here is derived from an EMBL/GenBank/DDBJ whole genome shotgun (WGS) entry which is preliminary data.</text>
</comment>
<name>A0A0N8LU57_CITFR</name>
<dbReference type="Gene3D" id="1.10.760.10">
    <property type="entry name" value="Cytochrome c-like domain"/>
    <property type="match status" value="3"/>
</dbReference>
<feature type="binding site" description="axial binding residue" evidence="12">
    <location>
        <position position="187"/>
    </location>
    <ligand>
        <name>heme c</name>
        <dbReference type="ChEBI" id="CHEBI:61717"/>
        <label>2</label>
    </ligand>
    <ligandPart>
        <name>Fe</name>
        <dbReference type="ChEBI" id="CHEBI:18248"/>
    </ligandPart>
</feature>
<reference evidence="15" key="3">
    <citation type="journal article" date="2018" name="Genome Biol.">
        <title>SKESA: strategic k-mer extension for scrupulous assemblies.</title>
        <authorList>
            <person name="Souvorov A."/>
            <person name="Agarwala R."/>
            <person name="Lipman D.J."/>
        </authorList>
    </citation>
    <scope>NUCLEOTIDE SEQUENCE</scope>
    <source>
        <strain evidence="15">O50</strain>
    </source>
</reference>
<dbReference type="SUPFAM" id="SSF46626">
    <property type="entry name" value="Cytochrome c"/>
    <property type="match status" value="3"/>
</dbReference>
<keyword evidence="3" id="KW-1003">Cell membrane</keyword>
<dbReference type="EMBL" id="DACSXJ010000058">
    <property type="protein sequence ID" value="HAT3900469.1"/>
    <property type="molecule type" value="Genomic_DNA"/>
</dbReference>
<feature type="binding site" description="covalent" evidence="11">
    <location>
        <position position="32"/>
    </location>
    <ligand>
        <name>heme c</name>
        <dbReference type="ChEBI" id="CHEBI:61717"/>
        <label>1</label>
    </ligand>
</feature>
<evidence type="ECO:0000256" key="6">
    <source>
        <dbReference type="ARBA" id="ARBA00022729"/>
    </source>
</evidence>
<comment type="cofactor">
    <cofactor evidence="11">
        <name>heme c</name>
        <dbReference type="ChEBI" id="CHEBI:61717"/>
    </cofactor>
    <text evidence="11">Binds 3 heme c groups covalently per subunit.</text>
</comment>
<proteinExistence type="predicted"/>
<feature type="chain" id="PRO_5041159707" evidence="13">
    <location>
        <begin position="19"/>
        <end position="402"/>
    </location>
</feature>
<dbReference type="InterPro" id="IPR051459">
    <property type="entry name" value="Cytochrome_c-type_DH"/>
</dbReference>
<evidence type="ECO:0000256" key="13">
    <source>
        <dbReference type="SAM" id="SignalP"/>
    </source>
</evidence>
<gene>
    <name evidence="16" type="ORF">AN672_23165</name>
    <name evidence="15" type="ORF">I9Y29_004962</name>
</gene>
<dbReference type="InterPro" id="IPR036909">
    <property type="entry name" value="Cyt_c-like_dom_sf"/>
</dbReference>
<evidence type="ECO:0000256" key="3">
    <source>
        <dbReference type="ARBA" id="ARBA00022475"/>
    </source>
</evidence>
<dbReference type="RefSeq" id="WP_057064693.1">
    <property type="nucleotide sequence ID" value="NZ_CABDWZ010000001.1"/>
</dbReference>
<dbReference type="InterPro" id="IPR014353">
    <property type="entry name" value="Membr-bd_ADH_cyt_c"/>
</dbReference>
<reference evidence="16 17" key="2">
    <citation type="journal article" date="2017" name="PLoS ONE">
        <title>Genomic and phenotypic characterisation of fluoroquinolone resistance mechanisms in Enterobacteriaceae in Durban, South Africa.</title>
        <authorList>
            <person name="Osei Sekyere J."/>
            <person name="Amoako D.G."/>
        </authorList>
    </citation>
    <scope>NUCLEOTIDE SEQUENCE [LARGE SCALE GENOMIC DNA]</scope>
    <source>
        <strain evidence="16 17">ST62:944112508</strain>
    </source>
</reference>
<dbReference type="InterPro" id="IPR009056">
    <property type="entry name" value="Cyt_c-like_dom"/>
</dbReference>
<keyword evidence="2" id="KW-0813">Transport</keyword>
<dbReference type="GO" id="GO:0005886">
    <property type="term" value="C:plasma membrane"/>
    <property type="evidence" value="ECO:0007669"/>
    <property type="project" value="UniProtKB-SubCell"/>
</dbReference>
<evidence type="ECO:0000256" key="12">
    <source>
        <dbReference type="PIRSR" id="PIRSR000018-51"/>
    </source>
</evidence>
<dbReference type="GO" id="GO:0005506">
    <property type="term" value="F:iron ion binding"/>
    <property type="evidence" value="ECO:0007669"/>
    <property type="project" value="InterPro"/>
</dbReference>
<reference evidence="15" key="4">
    <citation type="submission" date="2020-09" db="EMBL/GenBank/DDBJ databases">
        <authorList>
            <consortium name="NCBI Pathogen Detection Project"/>
        </authorList>
    </citation>
    <scope>NUCLEOTIDE SEQUENCE</scope>
    <source>
        <strain evidence="15">O50</strain>
    </source>
</reference>
<evidence type="ECO:0000259" key="14">
    <source>
        <dbReference type="PROSITE" id="PS51007"/>
    </source>
</evidence>
<evidence type="ECO:0000256" key="10">
    <source>
        <dbReference type="ARBA" id="ARBA00023136"/>
    </source>
</evidence>
<keyword evidence="4 11" id="KW-0349">Heme</keyword>
<evidence type="ECO:0000313" key="15">
    <source>
        <dbReference type="EMBL" id="HAT3900469.1"/>
    </source>
</evidence>
<feature type="binding site" description="covalent" evidence="11">
    <location>
        <position position="186"/>
    </location>
    <ligand>
        <name>heme c</name>
        <dbReference type="ChEBI" id="CHEBI:61717"/>
        <label>2</label>
    </ligand>
</feature>
<dbReference type="InterPro" id="IPR008168">
    <property type="entry name" value="Cyt_C_IC"/>
</dbReference>
<feature type="binding site" description="axial binding residue" evidence="12">
    <location>
        <position position="310"/>
    </location>
    <ligand>
        <name>heme c</name>
        <dbReference type="ChEBI" id="CHEBI:61717"/>
        <label>3</label>
    </ligand>
    <ligandPart>
        <name>Fe</name>
        <dbReference type="ChEBI" id="CHEBI:18248"/>
    </ligandPart>
</feature>
<evidence type="ECO:0000256" key="8">
    <source>
        <dbReference type="ARBA" id="ARBA00022982"/>
    </source>
</evidence>
<dbReference type="Proteomes" id="UP000050520">
    <property type="component" value="Unassembled WGS sequence"/>
</dbReference>
<evidence type="ECO:0000256" key="1">
    <source>
        <dbReference type="ARBA" id="ARBA00004236"/>
    </source>
</evidence>
<keyword evidence="10" id="KW-0472">Membrane</keyword>
<feature type="signal peptide" evidence="13">
    <location>
        <begin position="1"/>
        <end position="18"/>
    </location>
</feature>
<dbReference type="GO" id="GO:0009055">
    <property type="term" value="F:electron transfer activity"/>
    <property type="evidence" value="ECO:0007669"/>
    <property type="project" value="InterPro"/>
</dbReference>
<dbReference type="Pfam" id="PF13442">
    <property type="entry name" value="Cytochrome_CBB3"/>
    <property type="match status" value="2"/>
</dbReference>